<comment type="caution">
    <text evidence="1">The sequence shown here is derived from an EMBL/GenBank/DDBJ whole genome shotgun (WGS) entry which is preliminary data.</text>
</comment>
<keyword evidence="2" id="KW-1185">Reference proteome</keyword>
<reference evidence="1 2" key="2">
    <citation type="submission" date="2018-03" db="EMBL/GenBank/DDBJ databases">
        <title>The ancient ancestry and fast evolution of plastids.</title>
        <authorList>
            <person name="Moore K.R."/>
            <person name="Magnabosco C."/>
            <person name="Momper L."/>
            <person name="Gold D.A."/>
            <person name="Bosak T."/>
            <person name="Fournier G.P."/>
        </authorList>
    </citation>
    <scope>NUCLEOTIDE SEQUENCE [LARGE SCALE GENOMIC DNA]</scope>
    <source>
        <strain evidence="1 2">ULC18</strain>
    </source>
</reference>
<dbReference type="OrthoDB" id="428307at2"/>
<evidence type="ECO:0000313" key="1">
    <source>
        <dbReference type="EMBL" id="PSB32657.1"/>
    </source>
</evidence>
<name>A0A2T1EIT1_9CYAN</name>
<reference evidence="2" key="1">
    <citation type="submission" date="2018-02" db="EMBL/GenBank/DDBJ databases">
        <authorList>
            <person name="Moore K."/>
            <person name="Momper L."/>
        </authorList>
    </citation>
    <scope>NUCLEOTIDE SEQUENCE [LARGE SCALE GENOMIC DNA]</scope>
    <source>
        <strain evidence="2">ULC18</strain>
    </source>
</reference>
<dbReference type="InterPro" id="IPR018741">
    <property type="entry name" value="DUF2288"/>
</dbReference>
<accession>A0A2T1EIT1</accession>
<dbReference type="Pfam" id="PF10052">
    <property type="entry name" value="DUF2288"/>
    <property type="match status" value="1"/>
</dbReference>
<dbReference type="RefSeq" id="WP_106255264.1">
    <property type="nucleotide sequence ID" value="NZ_CAWNSW010000014.1"/>
</dbReference>
<evidence type="ECO:0000313" key="2">
    <source>
        <dbReference type="Proteomes" id="UP000239576"/>
    </source>
</evidence>
<proteinExistence type="predicted"/>
<dbReference type="EMBL" id="PVWK01000026">
    <property type="protein sequence ID" value="PSB32657.1"/>
    <property type="molecule type" value="Genomic_DNA"/>
</dbReference>
<dbReference type="AlphaFoldDB" id="A0A2T1EIT1"/>
<gene>
    <name evidence="1" type="ORF">C7B82_05255</name>
</gene>
<protein>
    <submittedName>
        <fullName evidence="1">DUF2288 domain-containing protein</fullName>
    </submittedName>
</protein>
<organism evidence="1 2">
    <name type="scientific">Stenomitos frigidus ULC18</name>
    <dbReference type="NCBI Taxonomy" id="2107698"/>
    <lineage>
        <taxon>Bacteria</taxon>
        <taxon>Bacillati</taxon>
        <taxon>Cyanobacteriota</taxon>
        <taxon>Cyanophyceae</taxon>
        <taxon>Leptolyngbyales</taxon>
        <taxon>Leptolyngbyaceae</taxon>
        <taxon>Stenomitos</taxon>
    </lineage>
</organism>
<dbReference type="Proteomes" id="UP000239576">
    <property type="component" value="Unassembled WGS sequence"/>
</dbReference>
<sequence>MQDLKTELAEAVSEAEWDWLAPHARRDSLIIVEPGLDIADVGVAIANDDVSRVQHWIEESLIHKPSPAQLSDWNLNQSKRFHALIVQPYVLIQE</sequence>